<reference evidence="2 3" key="1">
    <citation type="submission" date="2023-03" db="EMBL/GenBank/DDBJ databases">
        <title>High-quality genome of Scylla paramamosain provides insights in environmental adaptation.</title>
        <authorList>
            <person name="Zhang L."/>
        </authorList>
    </citation>
    <scope>NUCLEOTIDE SEQUENCE [LARGE SCALE GENOMIC DNA]</scope>
    <source>
        <strain evidence="2">LZ_2023a</strain>
        <tissue evidence="2">Muscle</tissue>
    </source>
</reference>
<keyword evidence="3" id="KW-1185">Reference proteome</keyword>
<feature type="chain" id="PRO_5043362503" evidence="1">
    <location>
        <begin position="23"/>
        <end position="151"/>
    </location>
</feature>
<dbReference type="AlphaFoldDB" id="A0AAW0UBH8"/>
<comment type="caution">
    <text evidence="2">The sequence shown here is derived from an EMBL/GenBank/DDBJ whole genome shotgun (WGS) entry which is preliminary data.</text>
</comment>
<evidence type="ECO:0000313" key="2">
    <source>
        <dbReference type="EMBL" id="KAK8397459.1"/>
    </source>
</evidence>
<accession>A0AAW0UBH8</accession>
<evidence type="ECO:0000256" key="1">
    <source>
        <dbReference type="SAM" id="SignalP"/>
    </source>
</evidence>
<dbReference type="EMBL" id="JARAKH010000014">
    <property type="protein sequence ID" value="KAK8397459.1"/>
    <property type="molecule type" value="Genomic_DNA"/>
</dbReference>
<name>A0AAW0UBH8_SCYPA</name>
<feature type="signal peptide" evidence="1">
    <location>
        <begin position="1"/>
        <end position="22"/>
    </location>
</feature>
<organism evidence="2 3">
    <name type="scientific">Scylla paramamosain</name>
    <name type="common">Mud crab</name>
    <dbReference type="NCBI Taxonomy" id="85552"/>
    <lineage>
        <taxon>Eukaryota</taxon>
        <taxon>Metazoa</taxon>
        <taxon>Ecdysozoa</taxon>
        <taxon>Arthropoda</taxon>
        <taxon>Crustacea</taxon>
        <taxon>Multicrustacea</taxon>
        <taxon>Malacostraca</taxon>
        <taxon>Eumalacostraca</taxon>
        <taxon>Eucarida</taxon>
        <taxon>Decapoda</taxon>
        <taxon>Pleocyemata</taxon>
        <taxon>Brachyura</taxon>
        <taxon>Eubrachyura</taxon>
        <taxon>Portunoidea</taxon>
        <taxon>Portunidae</taxon>
        <taxon>Portuninae</taxon>
        <taxon>Scylla</taxon>
    </lineage>
</organism>
<evidence type="ECO:0000313" key="3">
    <source>
        <dbReference type="Proteomes" id="UP001487740"/>
    </source>
</evidence>
<proteinExistence type="predicted"/>
<gene>
    <name evidence="2" type="ORF">O3P69_004898</name>
</gene>
<sequence>MQRYPALLLLLLLLLPMQSASGFLCYTRAMGSDYTGFTFCPVGSCFSMGGSIVGKKDSRKGCSKDVKGDECMGASLPGLISGHICFCNGFLCNIAPPRSVPPAGVTLGAVSGAPPVRWAGLGDVYCGFFVGELGCGVVWVKVGCVRWLCKV</sequence>
<keyword evidence="1" id="KW-0732">Signal</keyword>
<dbReference type="Proteomes" id="UP001487740">
    <property type="component" value="Unassembled WGS sequence"/>
</dbReference>
<protein>
    <submittedName>
        <fullName evidence="2">Uncharacterized protein</fullName>
    </submittedName>
</protein>